<evidence type="ECO:0000259" key="4">
    <source>
        <dbReference type="PROSITE" id="PS50043"/>
    </source>
</evidence>
<dbReference type="PANTHER" id="PTHR44688:SF16">
    <property type="entry name" value="DNA-BINDING TRANSCRIPTIONAL ACTIVATOR DEVR_DOSR"/>
    <property type="match status" value="1"/>
</dbReference>
<dbReference type="InterPro" id="IPR016032">
    <property type="entry name" value="Sig_transdc_resp-reg_C-effctor"/>
</dbReference>
<feature type="domain" description="HTH luxR-type" evidence="4">
    <location>
        <begin position="190"/>
        <end position="255"/>
    </location>
</feature>
<evidence type="ECO:0000256" key="3">
    <source>
        <dbReference type="ARBA" id="ARBA00023163"/>
    </source>
</evidence>
<dbReference type="Proteomes" id="UP001314635">
    <property type="component" value="Unassembled WGS sequence"/>
</dbReference>
<keyword evidence="2" id="KW-0238">DNA-binding</keyword>
<evidence type="ECO:0000313" key="5">
    <source>
        <dbReference type="EMBL" id="MBR1139964.1"/>
    </source>
</evidence>
<dbReference type="EMBL" id="JAFCLK010000035">
    <property type="protein sequence ID" value="MBR1139964.1"/>
    <property type="molecule type" value="Genomic_DNA"/>
</dbReference>
<evidence type="ECO:0000256" key="1">
    <source>
        <dbReference type="ARBA" id="ARBA00023015"/>
    </source>
</evidence>
<dbReference type="PANTHER" id="PTHR44688">
    <property type="entry name" value="DNA-BINDING TRANSCRIPTIONAL ACTIVATOR DEVR_DOSR"/>
    <property type="match status" value="1"/>
</dbReference>
<evidence type="ECO:0000256" key="2">
    <source>
        <dbReference type="ARBA" id="ARBA00023125"/>
    </source>
</evidence>
<proteinExistence type="predicted"/>
<keyword evidence="6" id="KW-1185">Reference proteome</keyword>
<comment type="caution">
    <text evidence="5">The sequence shown here is derived from an EMBL/GenBank/DDBJ whole genome shotgun (WGS) entry which is preliminary data.</text>
</comment>
<dbReference type="PRINTS" id="PR00038">
    <property type="entry name" value="HTHLUXR"/>
</dbReference>
<dbReference type="PROSITE" id="PS00622">
    <property type="entry name" value="HTH_LUXR_1"/>
    <property type="match status" value="1"/>
</dbReference>
<reference evidence="6" key="1">
    <citation type="journal article" date="2021" name="ISME J.">
        <title>Evolutionary origin and ecological implication of a unique nif island in free-living Bradyrhizobium lineages.</title>
        <authorList>
            <person name="Tao J."/>
        </authorList>
    </citation>
    <scope>NUCLEOTIDE SEQUENCE [LARGE SCALE GENOMIC DNA]</scope>
    <source>
        <strain evidence="6">SZCCT0094</strain>
    </source>
</reference>
<dbReference type="SUPFAM" id="SSF46894">
    <property type="entry name" value="C-terminal effector domain of the bipartite response regulators"/>
    <property type="match status" value="1"/>
</dbReference>
<dbReference type="Pfam" id="PF00196">
    <property type="entry name" value="GerE"/>
    <property type="match status" value="1"/>
</dbReference>
<dbReference type="RefSeq" id="WP_172241431.1">
    <property type="nucleotide sequence ID" value="NZ_JABFDP010000032.1"/>
</dbReference>
<sequence>MEAIRPGVDATGAVSAMVLAIGQPSFPDVLIDSLRTIAGVGHCMVFTFADQRSARCLLSTGNIAIGPDLGAAYSEHFHTADPNREAIFQRAKAQHILLPNFARRMYPRGYRKLFFEDSEIVDKAATAIWVGDHCTYVNFYRTAAQGGFAADERQRITAVAPVVAAIVARHCQEHAAVADPADKLASLFAAGGPLSVLTAREKDVCRRILDGFSSEAIAGELGIALNSVFTYRKRAYEKLGIASQNELFAIALRLMTAPRPLN</sequence>
<dbReference type="InterPro" id="IPR036388">
    <property type="entry name" value="WH-like_DNA-bd_sf"/>
</dbReference>
<name>A0ABS5GF94_9BRAD</name>
<keyword evidence="1" id="KW-0805">Transcription regulation</keyword>
<keyword evidence="3" id="KW-0804">Transcription</keyword>
<dbReference type="PROSITE" id="PS50043">
    <property type="entry name" value="HTH_LUXR_2"/>
    <property type="match status" value="1"/>
</dbReference>
<evidence type="ECO:0000313" key="6">
    <source>
        <dbReference type="Proteomes" id="UP001314635"/>
    </source>
</evidence>
<protein>
    <submittedName>
        <fullName evidence="5">Helix-turn-helix transcriptional regulator</fullName>
    </submittedName>
</protein>
<dbReference type="CDD" id="cd06170">
    <property type="entry name" value="LuxR_C_like"/>
    <property type="match status" value="1"/>
</dbReference>
<dbReference type="InterPro" id="IPR000792">
    <property type="entry name" value="Tscrpt_reg_LuxR_C"/>
</dbReference>
<gene>
    <name evidence="5" type="ORF">JQ619_29830</name>
</gene>
<organism evidence="5 6">
    <name type="scientific">Bradyrhizobium denitrificans</name>
    <dbReference type="NCBI Taxonomy" id="2734912"/>
    <lineage>
        <taxon>Bacteria</taxon>
        <taxon>Pseudomonadati</taxon>
        <taxon>Pseudomonadota</taxon>
        <taxon>Alphaproteobacteria</taxon>
        <taxon>Hyphomicrobiales</taxon>
        <taxon>Nitrobacteraceae</taxon>
        <taxon>Bradyrhizobium</taxon>
    </lineage>
</organism>
<accession>A0ABS5GF94</accession>
<dbReference type="Gene3D" id="1.10.10.10">
    <property type="entry name" value="Winged helix-like DNA-binding domain superfamily/Winged helix DNA-binding domain"/>
    <property type="match status" value="1"/>
</dbReference>
<dbReference type="SMART" id="SM00421">
    <property type="entry name" value="HTH_LUXR"/>
    <property type="match status" value="1"/>
</dbReference>